<evidence type="ECO:0000256" key="7">
    <source>
        <dbReference type="SAM" id="SignalP"/>
    </source>
</evidence>
<organism evidence="9 10">
    <name type="scientific">Sorangium cellulosum</name>
    <name type="common">Polyangium cellulosum</name>
    <dbReference type="NCBI Taxonomy" id="56"/>
    <lineage>
        <taxon>Bacteria</taxon>
        <taxon>Pseudomonadati</taxon>
        <taxon>Myxococcota</taxon>
        <taxon>Polyangia</taxon>
        <taxon>Polyangiales</taxon>
        <taxon>Polyangiaceae</taxon>
        <taxon>Sorangium</taxon>
    </lineage>
</organism>
<dbReference type="AlphaFoldDB" id="A0A4P2QFZ0"/>
<sequence>MSIAALLDALAPLRHAAAALLALSVAACSKAGDAPAPPAAGEPAAVDLAAVTLRIGEQTGVVKSGLEAAGQLEGIPYTIEWATFTAGPPLLEAINADAVDIGAVGDTPPIFAQAAGAPIRIVAVTRNRPEYKAILVPKGSSVRAFRELKGKKVAVAKGSSAHYLLLAALRRDGLGMADIVPVYMNPNDAQPAFASGDVDAWAVWEPYVASNVRQGAAKLLDGAGLTDALSFQVSSEKALADPGKAAAIADYLARSHRAHEWSNGHKDVWARKFAEVTKLPLEVAEDMFAHHEPRYVPLDDEIAEAQQTMADAFFQEGLLPQKIEVSKVIDGRFNDRVPPR</sequence>
<dbReference type="Pfam" id="PF09084">
    <property type="entry name" value="NMT1"/>
    <property type="match status" value="1"/>
</dbReference>
<dbReference type="SMART" id="SM00062">
    <property type="entry name" value="PBPb"/>
    <property type="match status" value="1"/>
</dbReference>
<dbReference type="NCBIfam" id="TIGR01728">
    <property type="entry name" value="SsuA_fam"/>
    <property type="match status" value="1"/>
</dbReference>
<dbReference type="PANTHER" id="PTHR30024">
    <property type="entry name" value="ALIPHATIC SULFONATES-BINDING PROTEIN-RELATED"/>
    <property type="match status" value="1"/>
</dbReference>
<evidence type="ECO:0000256" key="5">
    <source>
        <dbReference type="ARBA" id="ARBA00055538"/>
    </source>
</evidence>
<dbReference type="PANTHER" id="PTHR30024:SF48">
    <property type="entry name" value="ABC TRANSPORTER SUBSTRATE-BINDING PROTEIN"/>
    <property type="match status" value="1"/>
</dbReference>
<dbReference type="InterPro" id="IPR010067">
    <property type="entry name" value="ABC_SsuA_sub-bd"/>
</dbReference>
<protein>
    <recommendedName>
        <fullName evidence="6">Putative aliphatic sulfonates-binding protein</fullName>
    </recommendedName>
</protein>
<dbReference type="GO" id="GO:0042597">
    <property type="term" value="C:periplasmic space"/>
    <property type="evidence" value="ECO:0007669"/>
    <property type="project" value="UniProtKB-SubCell"/>
</dbReference>
<dbReference type="InterPro" id="IPR001638">
    <property type="entry name" value="Solute-binding_3/MltF_N"/>
</dbReference>
<dbReference type="InterPro" id="IPR015168">
    <property type="entry name" value="SsuA/THI5"/>
</dbReference>
<keyword evidence="4 7" id="KW-0732">Signal</keyword>
<dbReference type="GO" id="GO:0016020">
    <property type="term" value="C:membrane"/>
    <property type="evidence" value="ECO:0007669"/>
    <property type="project" value="InterPro"/>
</dbReference>
<comment type="similarity">
    <text evidence="2">Belongs to the bacterial solute-binding protein SsuA/TauA family.</text>
</comment>
<feature type="domain" description="Solute-binding protein family 3/N-terminal" evidence="8">
    <location>
        <begin position="52"/>
        <end position="265"/>
    </location>
</feature>
<dbReference type="SUPFAM" id="SSF53850">
    <property type="entry name" value="Periplasmic binding protein-like II"/>
    <property type="match status" value="1"/>
</dbReference>
<name>A0A4P2QFZ0_SORCE</name>
<dbReference type="FunFam" id="3.40.190.10:FF:000050">
    <property type="entry name" value="Sulfonate ABC transporter substrate-binding protein"/>
    <property type="match status" value="1"/>
</dbReference>
<evidence type="ECO:0000256" key="3">
    <source>
        <dbReference type="ARBA" id="ARBA00022448"/>
    </source>
</evidence>
<accession>A0A4P2QFZ0</accession>
<dbReference type="Proteomes" id="UP000295497">
    <property type="component" value="Chromosome"/>
</dbReference>
<proteinExistence type="inferred from homology"/>
<dbReference type="EMBL" id="CP012672">
    <property type="protein sequence ID" value="AUX28804.1"/>
    <property type="molecule type" value="Genomic_DNA"/>
</dbReference>
<comment type="function">
    <text evidence="5">Part of a binding-protein-dependent transport system for aliphatic sulfonates. Putative binding protein.</text>
</comment>
<dbReference type="Gene3D" id="3.40.190.10">
    <property type="entry name" value="Periplasmic binding protein-like II"/>
    <property type="match status" value="2"/>
</dbReference>
<reference evidence="9 10" key="1">
    <citation type="submission" date="2015-09" db="EMBL/GenBank/DDBJ databases">
        <title>Sorangium comparison.</title>
        <authorList>
            <person name="Zaburannyi N."/>
            <person name="Bunk B."/>
            <person name="Overmann J."/>
            <person name="Mueller R."/>
        </authorList>
    </citation>
    <scope>NUCLEOTIDE SEQUENCE [LARGE SCALE GENOMIC DNA]</scope>
    <source>
        <strain evidence="9 10">So ce836</strain>
    </source>
</reference>
<evidence type="ECO:0000256" key="1">
    <source>
        <dbReference type="ARBA" id="ARBA00004418"/>
    </source>
</evidence>
<evidence type="ECO:0000256" key="2">
    <source>
        <dbReference type="ARBA" id="ARBA00010742"/>
    </source>
</evidence>
<evidence type="ECO:0000256" key="6">
    <source>
        <dbReference type="ARBA" id="ARBA00070228"/>
    </source>
</evidence>
<evidence type="ECO:0000256" key="4">
    <source>
        <dbReference type="ARBA" id="ARBA00022729"/>
    </source>
</evidence>
<feature type="signal peptide" evidence="7">
    <location>
        <begin position="1"/>
        <end position="31"/>
    </location>
</feature>
<evidence type="ECO:0000313" key="9">
    <source>
        <dbReference type="EMBL" id="AUX28804.1"/>
    </source>
</evidence>
<feature type="chain" id="PRO_5021001135" description="Putative aliphatic sulfonates-binding protein" evidence="7">
    <location>
        <begin position="32"/>
        <end position="340"/>
    </location>
</feature>
<evidence type="ECO:0000313" key="10">
    <source>
        <dbReference type="Proteomes" id="UP000295497"/>
    </source>
</evidence>
<comment type="subcellular location">
    <subcellularLocation>
        <location evidence="1">Periplasm</location>
    </subcellularLocation>
</comment>
<dbReference type="CDD" id="cd13558">
    <property type="entry name" value="PBP2_SsuA_like_2"/>
    <property type="match status" value="1"/>
</dbReference>
<keyword evidence="3" id="KW-0813">Transport</keyword>
<evidence type="ECO:0000259" key="8">
    <source>
        <dbReference type="SMART" id="SM00062"/>
    </source>
</evidence>
<dbReference type="GO" id="GO:0042626">
    <property type="term" value="F:ATPase-coupled transmembrane transporter activity"/>
    <property type="evidence" value="ECO:0007669"/>
    <property type="project" value="InterPro"/>
</dbReference>
<dbReference type="RefSeq" id="WP_129573080.1">
    <property type="nucleotide sequence ID" value="NZ_CP012672.1"/>
</dbReference>
<gene>
    <name evidence="9" type="ORF">SOCE836_008870</name>
</gene>